<dbReference type="PANTHER" id="PTHR13437">
    <property type="entry name" value="NUCLEOPORIN P58/P45 NUCLEOPORIN-LIKE PROTEIN 1"/>
    <property type="match status" value="1"/>
</dbReference>
<keyword evidence="4" id="KW-0653">Protein transport</keyword>
<comment type="subcellular location">
    <subcellularLocation>
        <location evidence="1">Nucleus</location>
        <location evidence="1">Nuclear pore complex</location>
    </subcellularLocation>
</comment>
<keyword evidence="2" id="KW-0813">Transport</keyword>
<dbReference type="InterPro" id="IPR025574">
    <property type="entry name" value="Nucleoporin_FG_rpt"/>
</dbReference>
<evidence type="ECO:0000256" key="5">
    <source>
        <dbReference type="ARBA" id="ARBA00023010"/>
    </source>
</evidence>
<dbReference type="InterPro" id="IPR024882">
    <property type="entry name" value="NUP58/p45/49"/>
</dbReference>
<dbReference type="PANTHER" id="PTHR13437:SF2">
    <property type="entry name" value="NUCLEOPORIN P58_P45"/>
    <property type="match status" value="1"/>
</dbReference>
<comment type="caution">
    <text evidence="9">The sequence shown here is derived from an EMBL/GenBank/DDBJ whole genome shotgun (WGS) entry which is preliminary data.</text>
</comment>
<dbReference type="Pfam" id="PF13634">
    <property type="entry name" value="Nucleoporin_FG"/>
    <property type="match status" value="2"/>
</dbReference>
<feature type="compositionally biased region" description="Low complexity" evidence="8">
    <location>
        <begin position="64"/>
        <end position="96"/>
    </location>
</feature>
<feature type="compositionally biased region" description="Polar residues" evidence="8">
    <location>
        <begin position="1"/>
        <end position="14"/>
    </location>
</feature>
<feature type="compositionally biased region" description="Low complexity" evidence="8">
    <location>
        <begin position="203"/>
        <end position="214"/>
    </location>
</feature>
<feature type="compositionally biased region" description="Polar residues" evidence="8">
    <location>
        <begin position="224"/>
        <end position="236"/>
    </location>
</feature>
<sequence length="488" mass="50672">MAGFGRSNSLSINTGGSLFGSNQGQQQQQQSAGLFGSSTNASQPPTAGLFGATTQSQAGGLFGAGATAGAASQPPQQTTTSLFGATQQPQSSSQPPATGLFGNLSKPAGTAGGLFGSSTAQPPPQQQQQQQSGGLFGGALGGNAQTQTQPQPQTQSGGLFGAQKPLFGASTTGQQTTATPSLFGNANTQQQTQTATPSLFGSTQQTQQPQQQQQNSLFGGGGMNMNSQNPNHSASAQPIQTTALETLKGTTRFNDLHPDIQVQIQAIDDEIQSRITTAHKIREALPQHGDEVATIGPDVAYIEHFLSTIELGLDNDSATIAHQKEVVKKDAADATLSFRSITNLELPAQFHYGHRTTNLGAASKSAPRSAAASLNAADDAADADADPRKPVNLLGYFGRRTDALAATLHGYQAQMREIEAHLRTMEAGTLEKAQQLTGSRSAPRDQRRELVDALRAIEGAILDSAKKVGGVRDAVMRETVGSVGMGVL</sequence>
<dbReference type="GO" id="GO:0008139">
    <property type="term" value="F:nuclear localization sequence binding"/>
    <property type="evidence" value="ECO:0007669"/>
    <property type="project" value="InterPro"/>
</dbReference>
<dbReference type="GO" id="GO:0017056">
    <property type="term" value="F:structural constituent of nuclear pore"/>
    <property type="evidence" value="ECO:0007669"/>
    <property type="project" value="InterPro"/>
</dbReference>
<dbReference type="AlphaFoldDB" id="A0A7C8I641"/>
<evidence type="ECO:0000313" key="9">
    <source>
        <dbReference type="EMBL" id="KAF2871757.1"/>
    </source>
</evidence>
<gene>
    <name evidence="9" type="ORF">BDV95DRAFT_594817</name>
</gene>
<evidence type="ECO:0008006" key="11">
    <source>
        <dbReference type="Google" id="ProtNLM"/>
    </source>
</evidence>
<keyword evidence="7" id="KW-0539">Nucleus</keyword>
<feature type="compositionally biased region" description="Low complexity" evidence="8">
    <location>
        <begin position="145"/>
        <end position="155"/>
    </location>
</feature>
<evidence type="ECO:0000256" key="1">
    <source>
        <dbReference type="ARBA" id="ARBA00004567"/>
    </source>
</evidence>
<evidence type="ECO:0000256" key="7">
    <source>
        <dbReference type="ARBA" id="ARBA00023242"/>
    </source>
</evidence>
<keyword evidence="10" id="KW-1185">Reference proteome</keyword>
<feature type="compositionally biased region" description="Low complexity" evidence="8">
    <location>
        <begin position="168"/>
        <end position="196"/>
    </location>
</feature>
<name>A0A7C8I641_9PLEO</name>
<proteinExistence type="predicted"/>
<evidence type="ECO:0000256" key="6">
    <source>
        <dbReference type="ARBA" id="ARBA00023132"/>
    </source>
</evidence>
<dbReference type="GO" id="GO:0015031">
    <property type="term" value="P:protein transport"/>
    <property type="evidence" value="ECO:0007669"/>
    <property type="project" value="UniProtKB-KW"/>
</dbReference>
<evidence type="ECO:0000256" key="8">
    <source>
        <dbReference type="SAM" id="MobiDB-lite"/>
    </source>
</evidence>
<dbReference type="GO" id="GO:0051028">
    <property type="term" value="P:mRNA transport"/>
    <property type="evidence" value="ECO:0007669"/>
    <property type="project" value="UniProtKB-KW"/>
</dbReference>
<organism evidence="9 10">
    <name type="scientific">Massariosphaeria phaeospora</name>
    <dbReference type="NCBI Taxonomy" id="100035"/>
    <lineage>
        <taxon>Eukaryota</taxon>
        <taxon>Fungi</taxon>
        <taxon>Dikarya</taxon>
        <taxon>Ascomycota</taxon>
        <taxon>Pezizomycotina</taxon>
        <taxon>Dothideomycetes</taxon>
        <taxon>Pleosporomycetidae</taxon>
        <taxon>Pleosporales</taxon>
        <taxon>Pleosporales incertae sedis</taxon>
        <taxon>Massariosphaeria</taxon>
    </lineage>
</organism>
<protein>
    <recommendedName>
        <fullName evidence="11">Nucleoporin complex subunit 54-domain-containing protein</fullName>
    </recommendedName>
</protein>
<dbReference type="GO" id="GO:0005643">
    <property type="term" value="C:nuclear pore"/>
    <property type="evidence" value="ECO:0007669"/>
    <property type="project" value="UniProtKB-SubCell"/>
</dbReference>
<dbReference type="Proteomes" id="UP000481861">
    <property type="component" value="Unassembled WGS sequence"/>
</dbReference>
<feature type="compositionally biased region" description="Low complexity" evidence="8">
    <location>
        <begin position="15"/>
        <end position="38"/>
    </location>
</feature>
<reference evidence="9 10" key="1">
    <citation type="submission" date="2020-01" db="EMBL/GenBank/DDBJ databases">
        <authorList>
            <consortium name="DOE Joint Genome Institute"/>
            <person name="Haridas S."/>
            <person name="Albert R."/>
            <person name="Binder M."/>
            <person name="Bloem J."/>
            <person name="Labutti K."/>
            <person name="Salamov A."/>
            <person name="Andreopoulos B."/>
            <person name="Baker S.E."/>
            <person name="Barry K."/>
            <person name="Bills G."/>
            <person name="Bluhm B.H."/>
            <person name="Cannon C."/>
            <person name="Castanera R."/>
            <person name="Culley D.E."/>
            <person name="Daum C."/>
            <person name="Ezra D."/>
            <person name="Gonzalez J.B."/>
            <person name="Henrissat B."/>
            <person name="Kuo A."/>
            <person name="Liang C."/>
            <person name="Lipzen A."/>
            <person name="Lutzoni F."/>
            <person name="Magnuson J."/>
            <person name="Mondo S."/>
            <person name="Nolan M."/>
            <person name="Ohm R."/>
            <person name="Pangilinan J."/>
            <person name="Park H.-J.H."/>
            <person name="Ramirez L."/>
            <person name="Alfaro M."/>
            <person name="Sun H."/>
            <person name="Tritt A."/>
            <person name="Yoshinaga Y."/>
            <person name="Zwiers L.-H.L."/>
            <person name="Turgeon B.G."/>
            <person name="Goodwin S.B."/>
            <person name="Spatafora J.W."/>
            <person name="Crous P.W."/>
            <person name="Grigoriev I.V."/>
        </authorList>
    </citation>
    <scope>NUCLEOTIDE SEQUENCE [LARGE SCALE GENOMIC DNA]</scope>
    <source>
        <strain evidence="9 10">CBS 611.86</strain>
    </source>
</reference>
<dbReference type="OrthoDB" id="2538017at2759"/>
<evidence type="ECO:0000313" key="10">
    <source>
        <dbReference type="Proteomes" id="UP000481861"/>
    </source>
</evidence>
<accession>A0A7C8I641</accession>
<evidence type="ECO:0000256" key="2">
    <source>
        <dbReference type="ARBA" id="ARBA00022448"/>
    </source>
</evidence>
<dbReference type="EMBL" id="JAADJZ010000011">
    <property type="protein sequence ID" value="KAF2871757.1"/>
    <property type="molecule type" value="Genomic_DNA"/>
</dbReference>
<evidence type="ECO:0000256" key="4">
    <source>
        <dbReference type="ARBA" id="ARBA00022927"/>
    </source>
</evidence>
<dbReference type="Pfam" id="PF21121">
    <property type="entry name" value="Nup49_C"/>
    <property type="match status" value="1"/>
</dbReference>
<evidence type="ECO:0000256" key="3">
    <source>
        <dbReference type="ARBA" id="ARBA00022816"/>
    </source>
</evidence>
<keyword evidence="6" id="KW-0906">Nuclear pore complex</keyword>
<keyword evidence="3" id="KW-0509">mRNA transport</keyword>
<keyword evidence="5" id="KW-0811">Translocation</keyword>
<feature type="region of interest" description="Disordered" evidence="8">
    <location>
        <begin position="1"/>
        <end position="236"/>
    </location>
</feature>